<feature type="compositionally biased region" description="Basic residues" evidence="1">
    <location>
        <begin position="149"/>
        <end position="159"/>
    </location>
</feature>
<reference evidence="2" key="1">
    <citation type="submission" date="2021-01" db="EMBL/GenBank/DDBJ databases">
        <authorList>
            <person name="Corre E."/>
            <person name="Pelletier E."/>
            <person name="Niang G."/>
            <person name="Scheremetjew M."/>
            <person name="Finn R."/>
            <person name="Kale V."/>
            <person name="Holt S."/>
            <person name="Cochrane G."/>
            <person name="Meng A."/>
            <person name="Brown T."/>
            <person name="Cohen L."/>
        </authorList>
    </citation>
    <scope>NUCLEOTIDE SEQUENCE</scope>
    <source>
        <strain evidence="2">PLY429</strain>
    </source>
</reference>
<feature type="compositionally biased region" description="Low complexity" evidence="1">
    <location>
        <begin position="461"/>
        <end position="473"/>
    </location>
</feature>
<feature type="compositionally biased region" description="Low complexity" evidence="1">
    <location>
        <begin position="61"/>
        <end position="82"/>
    </location>
</feature>
<evidence type="ECO:0000313" key="2">
    <source>
        <dbReference type="EMBL" id="CAD9206004.1"/>
    </source>
</evidence>
<proteinExistence type="predicted"/>
<organism evidence="2">
    <name type="scientific">Tetraselmis chuii</name>
    <dbReference type="NCBI Taxonomy" id="63592"/>
    <lineage>
        <taxon>Eukaryota</taxon>
        <taxon>Viridiplantae</taxon>
        <taxon>Chlorophyta</taxon>
        <taxon>core chlorophytes</taxon>
        <taxon>Chlorodendrophyceae</taxon>
        <taxon>Chlorodendrales</taxon>
        <taxon>Chlorodendraceae</taxon>
        <taxon>Tetraselmis</taxon>
    </lineage>
</organism>
<feature type="region of interest" description="Disordered" evidence="1">
    <location>
        <begin position="49"/>
        <end position="276"/>
    </location>
</feature>
<accession>A0A7S1SR09</accession>
<feature type="compositionally biased region" description="Acidic residues" evidence="1">
    <location>
        <begin position="206"/>
        <end position="217"/>
    </location>
</feature>
<sequence>MGYLTVTAGNISGRSPAFTTVSHPLCARGRQLAAGPFWDTWSLTRSGSLMRGERLPRRAQAGASCSGRSPSPPRNSDSSCDSTSARDKAFKKPWRTSPETSRTGHKNVAWDLGPPAEFQFPPGDLLPPPPNAEGGGSSSPKGSAVGFHPKGKQSFRHRMAGPDSLATAGQTRFSARRPHRTSNSGNPHRGLRSASSLSSGGGAMDVQDEDTSDDDWDGPGAGFPFRRHNPVVSEPASNPPEPLINPESNSGLPRDHQAHPSSASHHHPGSPPAPQRLANGIELWALKTGSARHVQTGGRQIWAGRREVFVILFGVSGDGGVSSLQNGGSSGEEGIYSLRAVKPGDDLPVDTIIAFEAQFDAERYAKQLKGTFRASSLSIPSVCSIPTTELLKFCAEAGYSARLEPTGSAHAPPDFNVGTTDWERSQRLRAGHFSVLPEEPDTQARGYMSLDSENSQDASEVESWSGGSSSSWEDSAEVRLPGIDRSLDYLSELDRAKLQLERILQQGGGEQQP</sequence>
<protein>
    <submittedName>
        <fullName evidence="2">Uncharacterized protein</fullName>
    </submittedName>
</protein>
<dbReference type="InterPro" id="IPR021503">
    <property type="entry name" value="DUF3110"/>
</dbReference>
<dbReference type="AlphaFoldDB" id="A0A7S1SR09"/>
<dbReference type="EMBL" id="HBGG01016067">
    <property type="protein sequence ID" value="CAD9206004.1"/>
    <property type="molecule type" value="Transcribed_RNA"/>
</dbReference>
<name>A0A7S1SR09_9CHLO</name>
<dbReference type="Pfam" id="PF11360">
    <property type="entry name" value="DUF3110"/>
    <property type="match status" value="1"/>
</dbReference>
<feature type="region of interest" description="Disordered" evidence="1">
    <location>
        <begin position="451"/>
        <end position="476"/>
    </location>
</feature>
<gene>
    <name evidence="2" type="ORF">TCHU04912_LOCUS8240</name>
</gene>
<evidence type="ECO:0000256" key="1">
    <source>
        <dbReference type="SAM" id="MobiDB-lite"/>
    </source>
</evidence>